<name>A0A9P4TBR3_CURKU</name>
<sequence length="340" mass="37383">MSTSDNGLFGGNVHGDDLRNHQDINQVHQYQHVGNQSALFYGGMDPAHDHPGVHVGHGHDFQAPPYGPMNPVFTDDPNAYNPQGHQQVPAETFGLPLAFPHDPMAVQDDFNQMGNIGLYNQDVPQGYTFGEDFGDPSFGAPHVDYGHQVGNPQGPFMAQNEGFNGGFQHPYFRVAEPAEPIFEGDYRLFSSPGFAERDLEGGQPLIDTPALFEDATDFKEEEEVETPCPKRRKVGGGQQAKARKARPAARPAGVKKNGQVRKVRAPRPKLCKWDETDFIKALIGVVVSCHKDGHKIDFNAAAAVVSPTCSGHALRQAILKARDRLVREGHDFVKVEMSWN</sequence>
<accession>A0A9P4TBR3</accession>
<dbReference type="OrthoDB" id="3903267at2759"/>
<evidence type="ECO:0000256" key="1">
    <source>
        <dbReference type="SAM" id="MobiDB-lite"/>
    </source>
</evidence>
<comment type="caution">
    <text evidence="2">The sequence shown here is derived from an EMBL/GenBank/DDBJ whole genome shotgun (WGS) entry which is preliminary data.</text>
</comment>
<gene>
    <name evidence="2" type="ORF">E8E13_007031</name>
</gene>
<evidence type="ECO:0000313" key="3">
    <source>
        <dbReference type="Proteomes" id="UP000801428"/>
    </source>
</evidence>
<dbReference type="Proteomes" id="UP000801428">
    <property type="component" value="Unassembled WGS sequence"/>
</dbReference>
<evidence type="ECO:0000313" key="2">
    <source>
        <dbReference type="EMBL" id="KAF2999409.1"/>
    </source>
</evidence>
<keyword evidence="3" id="KW-1185">Reference proteome</keyword>
<dbReference type="EMBL" id="SWKU01000017">
    <property type="protein sequence ID" value="KAF2999409.1"/>
    <property type="molecule type" value="Genomic_DNA"/>
</dbReference>
<organism evidence="2 3">
    <name type="scientific">Curvularia kusanoi</name>
    <name type="common">Cochliobolus kusanoi</name>
    <dbReference type="NCBI Taxonomy" id="90978"/>
    <lineage>
        <taxon>Eukaryota</taxon>
        <taxon>Fungi</taxon>
        <taxon>Dikarya</taxon>
        <taxon>Ascomycota</taxon>
        <taxon>Pezizomycotina</taxon>
        <taxon>Dothideomycetes</taxon>
        <taxon>Pleosporomycetidae</taxon>
        <taxon>Pleosporales</taxon>
        <taxon>Pleosporineae</taxon>
        <taxon>Pleosporaceae</taxon>
        <taxon>Curvularia</taxon>
    </lineage>
</organism>
<reference evidence="2" key="1">
    <citation type="submission" date="2019-04" db="EMBL/GenBank/DDBJ databases">
        <title>Sequencing of skin fungus with MAO and IRED activity.</title>
        <authorList>
            <person name="Marsaioli A.J."/>
            <person name="Bonatto J.M.C."/>
            <person name="Reis Junior O."/>
        </authorList>
    </citation>
    <scope>NUCLEOTIDE SEQUENCE</scope>
    <source>
        <strain evidence="2">30M1</strain>
    </source>
</reference>
<dbReference type="AlphaFoldDB" id="A0A9P4TBR3"/>
<feature type="region of interest" description="Disordered" evidence="1">
    <location>
        <begin position="220"/>
        <end position="261"/>
    </location>
</feature>
<proteinExistence type="predicted"/>
<protein>
    <submittedName>
        <fullName evidence="2">Uncharacterized protein</fullName>
    </submittedName>
</protein>